<accession>E7QX35</accession>
<dbReference type="PATRIC" id="fig|797209.4.peg.3296"/>
<evidence type="ECO:0000256" key="12">
    <source>
        <dbReference type="SAM" id="MobiDB-lite"/>
    </source>
</evidence>
<dbReference type="GO" id="GO:0017025">
    <property type="term" value="F:TBP-class protein binding"/>
    <property type="evidence" value="ECO:0007669"/>
    <property type="project" value="InterPro"/>
</dbReference>
<dbReference type="Gene3D" id="1.10.472.170">
    <property type="match status" value="1"/>
</dbReference>
<evidence type="ECO:0000256" key="8">
    <source>
        <dbReference type="ARBA" id="ARBA00023163"/>
    </source>
</evidence>
<dbReference type="GO" id="GO:0003743">
    <property type="term" value="F:translation initiation factor activity"/>
    <property type="evidence" value="ECO:0007669"/>
    <property type="project" value="UniProtKB-KW"/>
</dbReference>
<name>E7QX35_HALPU</name>
<dbReference type="Gene3D" id="1.10.472.10">
    <property type="entry name" value="Cyclin-like"/>
    <property type="match status" value="1"/>
</dbReference>
<dbReference type="CDD" id="cd20549">
    <property type="entry name" value="CYCLIN_TFIIB_archaea_like_rpt1"/>
    <property type="match status" value="1"/>
</dbReference>
<dbReference type="Proteomes" id="UP000184203">
    <property type="component" value="Unassembled WGS sequence"/>
</dbReference>
<sequence length="357" mass="39873">MTSTKIQQTDERTAAHSNQPRTRKRRARTNEHEDERATEHEHEDERADHRCPECGGSLVTDSEHAETVCSQCGLVVEADGIDHGPEWRAFDASERDSKSRVGMPTTKMMHDKGLSSNIGWQDKDAYGRSLSSRQRQKMQRLRTWDERFRTRDSKERNLKQALGEIDRMASALGLPKNVRETASVIYRRALNEDLLPGRSIEGVATASLYAAARQSGVPRTMDEVTTVSRIDGMEFKRTYRYIVRELGLGVKPADPEQYLSRFESELDLTHETKRRAHDLLKTAKGTGITSGKSPVGLAAAALYAAALLEDEKLTQDEVSDVSDVSTVTIRNRYHELLTAADETDALPTTAGTDEATA</sequence>
<comment type="similarity">
    <text evidence="1 10">Belongs to the TFIIB family.</text>
</comment>
<evidence type="ECO:0000256" key="7">
    <source>
        <dbReference type="ARBA" id="ARBA00023015"/>
    </source>
</evidence>
<dbReference type="InterPro" id="IPR023486">
    <property type="entry name" value="TFIIB_CS"/>
</dbReference>
<evidence type="ECO:0000256" key="5">
    <source>
        <dbReference type="ARBA" id="ARBA00022771"/>
    </source>
</evidence>
<feature type="domain" description="TFIIB-type" evidence="13">
    <location>
        <begin position="47"/>
        <end position="77"/>
    </location>
</feature>
<comment type="function">
    <text evidence="9 10">Stabilizes TBP binding to an archaeal box-A promoter. Also responsible for recruiting RNA polymerase II to the pre-initiation complex (DNA-TBP-TFIIB).</text>
</comment>
<dbReference type="PANTHER" id="PTHR11618">
    <property type="entry name" value="TRANSCRIPTION INITIATION FACTOR IIB-RELATED"/>
    <property type="match status" value="1"/>
</dbReference>
<evidence type="ECO:0000313" key="16">
    <source>
        <dbReference type="Proteomes" id="UP000003751"/>
    </source>
</evidence>
<feature type="binding site" evidence="10">
    <location>
        <position position="69"/>
    </location>
    <ligand>
        <name>Zn(2+)</name>
        <dbReference type="ChEBI" id="CHEBI:29105"/>
    </ligand>
</feature>
<dbReference type="FunFam" id="1.10.472.170:FF:000001">
    <property type="entry name" value="Transcription initiation factor IIB"/>
    <property type="match status" value="1"/>
</dbReference>
<dbReference type="Pfam" id="PF00382">
    <property type="entry name" value="TFIIB"/>
    <property type="match status" value="2"/>
</dbReference>
<keyword evidence="15" id="KW-0396">Initiation factor</keyword>
<evidence type="ECO:0000256" key="10">
    <source>
        <dbReference type="HAMAP-Rule" id="MF_00383"/>
    </source>
</evidence>
<evidence type="ECO:0000259" key="13">
    <source>
        <dbReference type="PROSITE" id="PS51134"/>
    </source>
</evidence>
<dbReference type="InterPro" id="IPR023484">
    <property type="entry name" value="TFIIB_arc"/>
</dbReference>
<dbReference type="OrthoDB" id="7429at2157"/>
<feature type="repeat" description="1" evidence="10">
    <location>
        <begin position="163"/>
        <end position="246"/>
    </location>
</feature>
<dbReference type="SUPFAM" id="SSF57783">
    <property type="entry name" value="Zinc beta-ribbon"/>
    <property type="match status" value="1"/>
</dbReference>
<keyword evidence="4 10" id="KW-0677">Repeat</keyword>
<dbReference type="GO" id="GO:0003700">
    <property type="term" value="F:DNA-binding transcription factor activity"/>
    <property type="evidence" value="ECO:0007669"/>
    <property type="project" value="UniProtKB-UniRule"/>
</dbReference>
<dbReference type="PROSITE" id="PS51134">
    <property type="entry name" value="ZF_TFIIB"/>
    <property type="match status" value="1"/>
</dbReference>
<dbReference type="GO" id="GO:0097550">
    <property type="term" value="C:transcription preinitiation complex"/>
    <property type="evidence" value="ECO:0007669"/>
    <property type="project" value="TreeGrafter"/>
</dbReference>
<keyword evidence="8 10" id="KW-0804">Transcription</keyword>
<evidence type="ECO:0000256" key="3">
    <source>
        <dbReference type="ARBA" id="ARBA00022723"/>
    </source>
</evidence>
<evidence type="ECO:0000256" key="1">
    <source>
        <dbReference type="ARBA" id="ARBA00010857"/>
    </source>
</evidence>
<keyword evidence="17" id="KW-1185">Reference proteome</keyword>
<feature type="compositionally biased region" description="Basic and acidic residues" evidence="12">
    <location>
        <begin position="28"/>
        <end position="50"/>
    </location>
</feature>
<keyword evidence="6 10" id="KW-0862">Zinc</keyword>
<protein>
    <recommendedName>
        <fullName evidence="2 10">Transcription initiation factor IIB</fullName>
        <shortName evidence="10">TFIIB</shortName>
    </recommendedName>
</protein>
<keyword evidence="3 10" id="KW-0479">Metal-binding</keyword>
<dbReference type="EMBL" id="FRAN01000001">
    <property type="protein sequence ID" value="SHK23559.1"/>
    <property type="molecule type" value="Genomic_DNA"/>
</dbReference>
<evidence type="ECO:0000313" key="14">
    <source>
        <dbReference type="EMBL" id="EFW90838.1"/>
    </source>
</evidence>
<evidence type="ECO:0000256" key="9">
    <source>
        <dbReference type="ARBA" id="ARBA00053882"/>
    </source>
</evidence>
<proteinExistence type="inferred from homology"/>
<dbReference type="HAMAP" id="MF_00383">
    <property type="entry name" value="TF2B_arch"/>
    <property type="match status" value="1"/>
</dbReference>
<dbReference type="NCBIfam" id="NF001658">
    <property type="entry name" value="PRK00423.1"/>
    <property type="match status" value="1"/>
</dbReference>
<feature type="binding site" evidence="10">
    <location>
        <position position="72"/>
    </location>
    <ligand>
        <name>Zn(2+)</name>
        <dbReference type="ChEBI" id="CHEBI:29105"/>
    </ligand>
</feature>
<reference evidence="15" key="2">
    <citation type="submission" date="2016-11" db="EMBL/GenBank/DDBJ databases">
        <authorList>
            <person name="Jaros S."/>
            <person name="Januszkiewicz K."/>
            <person name="Wedrychowicz H."/>
        </authorList>
    </citation>
    <scope>NUCLEOTIDE SEQUENCE [LARGE SCALE GENOMIC DNA]</scope>
    <source>
        <strain evidence="15">DX253</strain>
    </source>
</reference>
<dbReference type="Pfam" id="PF08271">
    <property type="entry name" value="Zn_Ribbon_TF"/>
    <property type="match status" value="1"/>
</dbReference>
<dbReference type="InterPro" id="IPR000812">
    <property type="entry name" value="TFIIB"/>
</dbReference>
<evidence type="ECO:0000313" key="15">
    <source>
        <dbReference type="EMBL" id="SHK23559.1"/>
    </source>
</evidence>
<keyword evidence="5 11" id="KW-0863">Zinc-finger</keyword>
<dbReference type="InterPro" id="IPR013137">
    <property type="entry name" value="Znf_TFIIB"/>
</dbReference>
<keyword evidence="7 10" id="KW-0805">Transcription regulation</keyword>
<dbReference type="PANTHER" id="PTHR11618:SF13">
    <property type="entry name" value="TRANSCRIPTION INITIATION FACTOR IIB"/>
    <property type="match status" value="1"/>
</dbReference>
<evidence type="ECO:0000256" key="11">
    <source>
        <dbReference type="PROSITE-ProRule" id="PRU00469"/>
    </source>
</evidence>
<feature type="region of interest" description="Disordered" evidence="12">
    <location>
        <begin position="1"/>
        <end position="50"/>
    </location>
</feature>
<feature type="binding site" evidence="10">
    <location>
        <position position="54"/>
    </location>
    <ligand>
        <name>Zn(2+)</name>
        <dbReference type="ChEBI" id="CHEBI:29105"/>
    </ligand>
</feature>
<feature type="binding site" evidence="10">
    <location>
        <position position="51"/>
    </location>
    <ligand>
        <name>Zn(2+)</name>
        <dbReference type="ChEBI" id="CHEBI:29105"/>
    </ligand>
</feature>
<feature type="region of interest" description="Disordered" evidence="12">
    <location>
        <begin position="91"/>
        <end position="116"/>
    </location>
</feature>
<dbReference type="AlphaFoldDB" id="E7QX35"/>
<dbReference type="PRINTS" id="PR00685">
    <property type="entry name" value="TIFACTORIIB"/>
</dbReference>
<evidence type="ECO:0000256" key="2">
    <source>
        <dbReference type="ARBA" id="ARBA00013932"/>
    </source>
</evidence>
<dbReference type="EMBL" id="AEMG01000019">
    <property type="protein sequence ID" value="EFW90838.1"/>
    <property type="molecule type" value="Genomic_DNA"/>
</dbReference>
<reference evidence="14 16" key="1">
    <citation type="journal article" date="2014" name="ISME J.">
        <title>Trehalose/2-sulfotrehalose biosynthesis and glycine-betaine uptake are widely spread mechanisms for osmoadaptation in the Halobacteriales.</title>
        <authorList>
            <person name="Youssef N.H."/>
            <person name="Savage-Ashlock K.N."/>
            <person name="McCully A.L."/>
            <person name="Luedtke B."/>
            <person name="Shaw E.I."/>
            <person name="Hoff W.D."/>
            <person name="Elshahed M.S."/>
        </authorList>
    </citation>
    <scope>NUCLEOTIDE SEQUENCE [LARGE SCALE GENOMIC DNA]</scope>
    <source>
        <strain evidence="14 16">DX253</strain>
    </source>
</reference>
<dbReference type="GO" id="GO:0070897">
    <property type="term" value="P:transcription preinitiation complex assembly"/>
    <property type="evidence" value="ECO:0007669"/>
    <property type="project" value="InterPro"/>
</dbReference>
<feature type="repeat" description="2" evidence="10">
    <location>
        <begin position="257"/>
        <end position="338"/>
    </location>
</feature>
<dbReference type="InterPro" id="IPR013763">
    <property type="entry name" value="Cyclin-like_dom"/>
</dbReference>
<dbReference type="GO" id="GO:0008270">
    <property type="term" value="F:zinc ion binding"/>
    <property type="evidence" value="ECO:0007669"/>
    <property type="project" value="UniProtKB-UniRule"/>
</dbReference>
<evidence type="ECO:0000256" key="4">
    <source>
        <dbReference type="ARBA" id="ARBA00022737"/>
    </source>
</evidence>
<dbReference type="PROSITE" id="PS00782">
    <property type="entry name" value="TFIIB"/>
    <property type="match status" value="2"/>
</dbReference>
<dbReference type="STRING" id="797209.GCA_000376445_03067"/>
<gene>
    <name evidence="10" type="primary">tfb</name>
    <name evidence="15" type="ORF">SAMN05444342_1052</name>
    <name evidence="14" type="ORF">ZOD2009_16868</name>
</gene>
<reference evidence="17" key="3">
    <citation type="submission" date="2016-11" db="EMBL/GenBank/DDBJ databases">
        <authorList>
            <person name="Varghese N."/>
            <person name="Submissions S."/>
        </authorList>
    </citation>
    <scope>NUCLEOTIDE SEQUENCE [LARGE SCALE GENOMIC DNA]</scope>
    <source>
        <strain evidence="17">DX253</strain>
    </source>
</reference>
<dbReference type="SMART" id="SM00385">
    <property type="entry name" value="CYCLIN"/>
    <property type="match status" value="2"/>
</dbReference>
<dbReference type="Proteomes" id="UP000003751">
    <property type="component" value="Unassembled WGS sequence"/>
</dbReference>
<evidence type="ECO:0000313" key="17">
    <source>
        <dbReference type="Proteomes" id="UP000184203"/>
    </source>
</evidence>
<dbReference type="RefSeq" id="WP_007981770.1">
    <property type="nucleotide sequence ID" value="NZ_AEMG01000019.1"/>
</dbReference>
<dbReference type="FunFam" id="1.10.472.10:FF:000023">
    <property type="entry name" value="Transcription initiation factor IIB"/>
    <property type="match status" value="1"/>
</dbReference>
<dbReference type="eggNOG" id="arCOG01981">
    <property type="taxonomic scope" value="Archaea"/>
</dbReference>
<dbReference type="InterPro" id="IPR036915">
    <property type="entry name" value="Cyclin-like_sf"/>
</dbReference>
<dbReference type="SUPFAM" id="SSF47954">
    <property type="entry name" value="Cyclin-like"/>
    <property type="match status" value="2"/>
</dbReference>
<dbReference type="InterPro" id="IPR013150">
    <property type="entry name" value="TFIIB_cyclin"/>
</dbReference>
<evidence type="ECO:0000256" key="6">
    <source>
        <dbReference type="ARBA" id="ARBA00022833"/>
    </source>
</evidence>
<keyword evidence="15" id="KW-0648">Protein biosynthesis</keyword>
<organism evidence="14 16">
    <name type="scientific">Haladaptatus paucihalophilus DX253</name>
    <dbReference type="NCBI Taxonomy" id="797209"/>
    <lineage>
        <taxon>Archaea</taxon>
        <taxon>Methanobacteriati</taxon>
        <taxon>Methanobacteriota</taxon>
        <taxon>Stenosarchaea group</taxon>
        <taxon>Halobacteria</taxon>
        <taxon>Halobacteriales</taxon>
        <taxon>Haladaptataceae</taxon>
        <taxon>Haladaptatus</taxon>
    </lineage>
</organism>